<dbReference type="PANTHER" id="PTHR10924">
    <property type="entry name" value="MAJOR FACILITATOR SUPERFAMILY PROTEIN-RELATED"/>
    <property type="match status" value="1"/>
</dbReference>
<protein>
    <submittedName>
        <fullName evidence="6">Uncharacterized protein</fullName>
    </submittedName>
</protein>
<dbReference type="Pfam" id="PF07690">
    <property type="entry name" value="MFS_1"/>
    <property type="match status" value="1"/>
</dbReference>
<proteinExistence type="predicted"/>
<dbReference type="SUPFAM" id="SSF103473">
    <property type="entry name" value="MFS general substrate transporter"/>
    <property type="match status" value="2"/>
</dbReference>
<dbReference type="PANTHER" id="PTHR10924:SF4">
    <property type="entry name" value="GH15861P"/>
    <property type="match status" value="1"/>
</dbReference>
<keyword evidence="4 5" id="KW-0472">Membrane</keyword>
<feature type="transmembrane region" description="Helical" evidence="5">
    <location>
        <begin position="253"/>
        <end position="273"/>
    </location>
</feature>
<evidence type="ECO:0000256" key="3">
    <source>
        <dbReference type="ARBA" id="ARBA00022989"/>
    </source>
</evidence>
<sequence length="308" mass="34662">MDISLTVKYSSSNIDDMDEKSSNVVQKIKIKEYKVRWVMLSLFSFYWGLSTFQWIEYSIISNIVSKYYGVSSMAVDWTSMSYMLFFVIFVIPGSYIADKINLRRTAILGSFLICLGSWIKIFSVNPNGFVVTFIGQSLLASSQAIILTVPGRLAAQWFPARQVSLATSFAVFGNLLGCSLGFCIPPMIVKNHEKLEDIGRDFSYLAVGYDICAEYTYPESDSMATGILNIANNIYGIVLVILCGKLMEYYGDIAVHICLCSSLLFGFILTVLTKDEQRRQDAKKLMYISVPRIDITDDKKEMSSHTDV</sequence>
<keyword evidence="7" id="KW-1185">Reference proteome</keyword>
<evidence type="ECO:0000256" key="5">
    <source>
        <dbReference type="SAM" id="Phobius"/>
    </source>
</evidence>
<dbReference type="GO" id="GO:0015232">
    <property type="term" value="F:heme transmembrane transporter activity"/>
    <property type="evidence" value="ECO:0007669"/>
    <property type="project" value="TreeGrafter"/>
</dbReference>
<dbReference type="GO" id="GO:0020037">
    <property type="term" value="F:heme binding"/>
    <property type="evidence" value="ECO:0007669"/>
    <property type="project" value="TreeGrafter"/>
</dbReference>
<reference evidence="6" key="2">
    <citation type="submission" date="2023-03" db="EMBL/GenBank/DDBJ databases">
        <authorList>
            <person name="Inwood S.N."/>
            <person name="Skelly J.G."/>
            <person name="Guhlin J."/>
            <person name="Harrop T.W.R."/>
            <person name="Goldson S.G."/>
            <person name="Dearden P.K."/>
        </authorList>
    </citation>
    <scope>NUCLEOTIDE SEQUENCE</scope>
    <source>
        <strain evidence="6">Irish</strain>
        <tissue evidence="6">Whole body</tissue>
    </source>
</reference>
<gene>
    <name evidence="6" type="ORF">PV328_010699</name>
</gene>
<feature type="transmembrane region" description="Helical" evidence="5">
    <location>
        <begin position="129"/>
        <end position="151"/>
    </location>
</feature>
<accession>A0AA39KQG8</accession>
<keyword evidence="2 5" id="KW-0812">Transmembrane</keyword>
<reference evidence="6" key="1">
    <citation type="journal article" date="2023" name="bioRxiv">
        <title>Scaffold-level genome assemblies of two parasitoid biocontrol wasps reveal the parthenogenesis mechanism and an associated novel virus.</title>
        <authorList>
            <person name="Inwood S."/>
            <person name="Skelly J."/>
            <person name="Guhlin J."/>
            <person name="Harrop T."/>
            <person name="Goldson S."/>
            <person name="Dearden P."/>
        </authorList>
    </citation>
    <scope>NUCLEOTIDE SEQUENCE</scope>
    <source>
        <strain evidence="6">Irish</strain>
        <tissue evidence="6">Whole body</tissue>
    </source>
</reference>
<keyword evidence="3 5" id="KW-1133">Transmembrane helix</keyword>
<dbReference type="InterPro" id="IPR011701">
    <property type="entry name" value="MFS"/>
</dbReference>
<dbReference type="GO" id="GO:0097037">
    <property type="term" value="P:heme export"/>
    <property type="evidence" value="ECO:0007669"/>
    <property type="project" value="TreeGrafter"/>
</dbReference>
<feature type="transmembrane region" description="Helical" evidence="5">
    <location>
        <begin position="37"/>
        <end position="60"/>
    </location>
</feature>
<evidence type="ECO:0000313" key="6">
    <source>
        <dbReference type="EMBL" id="KAK0170095.1"/>
    </source>
</evidence>
<organism evidence="6 7">
    <name type="scientific">Microctonus aethiopoides</name>
    <dbReference type="NCBI Taxonomy" id="144406"/>
    <lineage>
        <taxon>Eukaryota</taxon>
        <taxon>Metazoa</taxon>
        <taxon>Ecdysozoa</taxon>
        <taxon>Arthropoda</taxon>
        <taxon>Hexapoda</taxon>
        <taxon>Insecta</taxon>
        <taxon>Pterygota</taxon>
        <taxon>Neoptera</taxon>
        <taxon>Endopterygota</taxon>
        <taxon>Hymenoptera</taxon>
        <taxon>Apocrita</taxon>
        <taxon>Ichneumonoidea</taxon>
        <taxon>Braconidae</taxon>
        <taxon>Euphorinae</taxon>
        <taxon>Microctonus</taxon>
    </lineage>
</organism>
<feature type="transmembrane region" description="Helical" evidence="5">
    <location>
        <begin position="163"/>
        <end position="188"/>
    </location>
</feature>
<evidence type="ECO:0000313" key="7">
    <source>
        <dbReference type="Proteomes" id="UP001168990"/>
    </source>
</evidence>
<dbReference type="AlphaFoldDB" id="A0AA39KQG8"/>
<feature type="transmembrane region" description="Helical" evidence="5">
    <location>
        <begin position="105"/>
        <end position="123"/>
    </location>
</feature>
<name>A0AA39KQG8_9HYME</name>
<comment type="caution">
    <text evidence="6">The sequence shown here is derived from an EMBL/GenBank/DDBJ whole genome shotgun (WGS) entry which is preliminary data.</text>
</comment>
<dbReference type="InterPro" id="IPR036259">
    <property type="entry name" value="MFS_trans_sf"/>
</dbReference>
<evidence type="ECO:0000256" key="2">
    <source>
        <dbReference type="ARBA" id="ARBA00022692"/>
    </source>
</evidence>
<dbReference type="Proteomes" id="UP001168990">
    <property type="component" value="Unassembled WGS sequence"/>
</dbReference>
<dbReference type="InterPro" id="IPR049680">
    <property type="entry name" value="FLVCR1-2_SLC49-like"/>
</dbReference>
<evidence type="ECO:0000256" key="1">
    <source>
        <dbReference type="ARBA" id="ARBA00004141"/>
    </source>
</evidence>
<dbReference type="Gene3D" id="1.20.1250.20">
    <property type="entry name" value="MFS general substrate transporter like domains"/>
    <property type="match status" value="1"/>
</dbReference>
<dbReference type="GO" id="GO:0016020">
    <property type="term" value="C:membrane"/>
    <property type="evidence" value="ECO:0007669"/>
    <property type="project" value="UniProtKB-SubCell"/>
</dbReference>
<dbReference type="EMBL" id="JAQQBS010000004">
    <property type="protein sequence ID" value="KAK0170095.1"/>
    <property type="molecule type" value="Genomic_DNA"/>
</dbReference>
<evidence type="ECO:0000256" key="4">
    <source>
        <dbReference type="ARBA" id="ARBA00023136"/>
    </source>
</evidence>
<feature type="transmembrane region" description="Helical" evidence="5">
    <location>
        <begin position="80"/>
        <end position="98"/>
    </location>
</feature>
<comment type="subcellular location">
    <subcellularLocation>
        <location evidence="1">Membrane</location>
        <topology evidence="1">Multi-pass membrane protein</topology>
    </subcellularLocation>
</comment>